<dbReference type="SUPFAM" id="SSF56801">
    <property type="entry name" value="Acetyl-CoA synthetase-like"/>
    <property type="match status" value="1"/>
</dbReference>
<evidence type="ECO:0000313" key="1">
    <source>
        <dbReference type="EMBL" id="JAB78735.1"/>
    </source>
</evidence>
<feature type="non-terminal residue" evidence="1">
    <location>
        <position position="1"/>
    </location>
</feature>
<reference evidence="1" key="1">
    <citation type="journal article" date="2015" name="Sci. Rep.">
        <title>Tissue- and time-dependent transcription in Ixodes ricinus salivary glands and midguts when blood feeding on the vertebrate host.</title>
        <authorList>
            <person name="Kotsyfakis M."/>
            <person name="Schwarz A."/>
            <person name="Erhart J."/>
            <person name="Ribeiro J.M."/>
        </authorList>
    </citation>
    <scope>NUCLEOTIDE SEQUENCE</scope>
    <source>
        <tissue evidence="1">Salivary gland and midgut</tissue>
    </source>
</reference>
<accession>V5H6Q8</accession>
<protein>
    <submittedName>
        <fullName evidence="1">Uncharacterized protein</fullName>
    </submittedName>
</protein>
<organism evidence="1">
    <name type="scientific">Ixodes ricinus</name>
    <name type="common">Common tick</name>
    <name type="synonym">Acarus ricinus</name>
    <dbReference type="NCBI Taxonomy" id="34613"/>
    <lineage>
        <taxon>Eukaryota</taxon>
        <taxon>Metazoa</taxon>
        <taxon>Ecdysozoa</taxon>
        <taxon>Arthropoda</taxon>
        <taxon>Chelicerata</taxon>
        <taxon>Arachnida</taxon>
        <taxon>Acari</taxon>
        <taxon>Parasitiformes</taxon>
        <taxon>Ixodida</taxon>
        <taxon>Ixodoidea</taxon>
        <taxon>Ixodidae</taxon>
        <taxon>Ixodinae</taxon>
        <taxon>Ixodes</taxon>
    </lineage>
</organism>
<name>V5H6Q8_IXORI</name>
<dbReference type="EMBL" id="GANP01005733">
    <property type="protein sequence ID" value="JAB78735.1"/>
    <property type="molecule type" value="mRNA"/>
</dbReference>
<dbReference type="Gene3D" id="3.40.50.12780">
    <property type="entry name" value="N-terminal domain of ligase-like"/>
    <property type="match status" value="1"/>
</dbReference>
<dbReference type="AlphaFoldDB" id="V5H6Q8"/>
<feature type="non-terminal residue" evidence="1">
    <location>
        <position position="163"/>
    </location>
</feature>
<sequence length="163" mass="18461">IENGVVYSPYPSEPVPEMTLYQVVKQRLEQYGGRTALVWDDEDIYFCRPSQDVSAICRWVPRDTALRNANKVLVLVWTTSLGKHDRLVQRRVCRGVAVVSDPILSNDDILYRIRDSNAAHILTTASEAKRFSDFRDKLDVKGYFSVGTAPGFVSVLDFSVYVV</sequence>
<dbReference type="InterPro" id="IPR042099">
    <property type="entry name" value="ANL_N_sf"/>
</dbReference>
<proteinExistence type="evidence at transcript level"/>